<proteinExistence type="predicted"/>
<comment type="caution">
    <text evidence="1">The sequence shown here is derived from an EMBL/GenBank/DDBJ whole genome shotgun (WGS) entry which is preliminary data.</text>
</comment>
<dbReference type="AlphaFoldDB" id="A0A072PZQ6"/>
<dbReference type="SUPFAM" id="SSF53067">
    <property type="entry name" value="Actin-like ATPase domain"/>
    <property type="match status" value="1"/>
</dbReference>
<name>A0A072PZQ6_9EURO</name>
<sequence>MALKPDIVVGVDFGMTGTGVAYSVAPEWARPEVIQSWPGNTRGAVADKVDSKISYDLTSGQVSAWGFFTDFTIRHHKYTELFKLYLDPEFNASQRDAPSLEEARKWFRDFLSCLYKEVMKHLRETIPRLQSRKIEFCFSVPTTWKDPAMVAEHELLIKQAGFGSELNHIARITLTEAEAAAVYASKHQYQKGDVFLICDAGGGTTDVNVLKVAAQDDGQTELEPLSWVEGQPIGSTLIDFKVEILMRERLKRIRHKLPDDPDNIARNTMRESSRFETFKRNYGSESFSQLYLTLPISRLPPGFNDADAHIEDSMMVVSKEDLREIFDQQVSRIVRLLEEQLATLQQSHPTESINYLVLSGGLGSSPYLYQRLKLQFENGACGSINTQNLAILKADKPQLAVVRGLVMDRVQEITSDRNIYVERCCRNSYGVIARHPYNPIFHHGEPVSEDPRDKQRWAEQQIDWFIKQGDKVSVKQGIKQHYRLKLDPGREQLPWKTQIVMSPLPVQRLPTSMRKDGARTVCAIESVLDPWDLKLKNRHWYNTKPKYYRAEFDVQMLIGSADLKFQVMGKNGTLSKKHDDISVRWTNSTKQQEPTWERERPGDDFGLYRF</sequence>
<dbReference type="STRING" id="1182545.A0A072PZQ6"/>
<dbReference type="InterPro" id="IPR043129">
    <property type="entry name" value="ATPase_NBD"/>
</dbReference>
<dbReference type="HOGENOM" id="CLU_009958_3_0_1"/>
<protein>
    <submittedName>
        <fullName evidence="1">Uncharacterized protein</fullName>
    </submittedName>
</protein>
<dbReference type="GeneID" id="25277636"/>
<dbReference type="PANTHER" id="PTHR42749">
    <property type="entry name" value="CELL SHAPE-DETERMINING PROTEIN MREB"/>
    <property type="match status" value="1"/>
</dbReference>
<reference evidence="1 2" key="1">
    <citation type="submission" date="2013-03" db="EMBL/GenBank/DDBJ databases">
        <title>The Genome Sequence of Exophiala aquamarina CBS 119918.</title>
        <authorList>
            <consortium name="The Broad Institute Genomics Platform"/>
            <person name="Cuomo C."/>
            <person name="de Hoog S."/>
            <person name="Gorbushina A."/>
            <person name="Walker B."/>
            <person name="Young S.K."/>
            <person name="Zeng Q."/>
            <person name="Gargeya S."/>
            <person name="Fitzgerald M."/>
            <person name="Haas B."/>
            <person name="Abouelleil A."/>
            <person name="Allen A.W."/>
            <person name="Alvarado L."/>
            <person name="Arachchi H.M."/>
            <person name="Berlin A.M."/>
            <person name="Chapman S.B."/>
            <person name="Gainer-Dewar J."/>
            <person name="Goldberg J."/>
            <person name="Griggs A."/>
            <person name="Gujja S."/>
            <person name="Hansen M."/>
            <person name="Howarth C."/>
            <person name="Imamovic A."/>
            <person name="Ireland A."/>
            <person name="Larimer J."/>
            <person name="McCowan C."/>
            <person name="Murphy C."/>
            <person name="Pearson M."/>
            <person name="Poon T.W."/>
            <person name="Priest M."/>
            <person name="Roberts A."/>
            <person name="Saif S."/>
            <person name="Shea T."/>
            <person name="Sisk P."/>
            <person name="Sykes S."/>
            <person name="Wortman J."/>
            <person name="Nusbaum C."/>
            <person name="Birren B."/>
        </authorList>
    </citation>
    <scope>NUCLEOTIDE SEQUENCE [LARGE SCALE GENOMIC DNA]</scope>
    <source>
        <strain evidence="1 2">CBS 119918</strain>
    </source>
</reference>
<gene>
    <name evidence="1" type="ORF">A1O9_02695</name>
</gene>
<keyword evidence="2" id="KW-1185">Reference proteome</keyword>
<dbReference type="PANTHER" id="PTHR42749:SF1">
    <property type="entry name" value="CELL SHAPE-DETERMINING PROTEIN MREB"/>
    <property type="match status" value="1"/>
</dbReference>
<dbReference type="OrthoDB" id="2394218at2759"/>
<dbReference type="Gene3D" id="3.90.640.10">
    <property type="entry name" value="Actin, Chain A, domain 4"/>
    <property type="match status" value="1"/>
</dbReference>
<dbReference type="VEuPathDB" id="FungiDB:A1O9_02695"/>
<evidence type="ECO:0000313" key="1">
    <source>
        <dbReference type="EMBL" id="KEF61130.1"/>
    </source>
</evidence>
<accession>A0A072PZQ6</accession>
<dbReference type="Proteomes" id="UP000027920">
    <property type="component" value="Unassembled WGS sequence"/>
</dbReference>
<dbReference type="EMBL" id="AMGV01000002">
    <property type="protein sequence ID" value="KEF61130.1"/>
    <property type="molecule type" value="Genomic_DNA"/>
</dbReference>
<evidence type="ECO:0000313" key="2">
    <source>
        <dbReference type="Proteomes" id="UP000027920"/>
    </source>
</evidence>
<dbReference type="CDD" id="cd10170">
    <property type="entry name" value="ASKHA_NBD_HSP70"/>
    <property type="match status" value="1"/>
</dbReference>
<dbReference type="RefSeq" id="XP_013263720.1">
    <property type="nucleotide sequence ID" value="XM_013408266.1"/>
</dbReference>
<organism evidence="1 2">
    <name type="scientific">Exophiala aquamarina CBS 119918</name>
    <dbReference type="NCBI Taxonomy" id="1182545"/>
    <lineage>
        <taxon>Eukaryota</taxon>
        <taxon>Fungi</taxon>
        <taxon>Dikarya</taxon>
        <taxon>Ascomycota</taxon>
        <taxon>Pezizomycotina</taxon>
        <taxon>Eurotiomycetes</taxon>
        <taxon>Chaetothyriomycetidae</taxon>
        <taxon>Chaetothyriales</taxon>
        <taxon>Herpotrichiellaceae</taxon>
        <taxon>Exophiala</taxon>
    </lineage>
</organism>
<dbReference type="Gene3D" id="3.30.420.40">
    <property type="match status" value="2"/>
</dbReference>